<name>A0A7X2NUC1_9FIRM</name>
<organism evidence="1 2">
    <name type="scientific">Stecheria intestinalis</name>
    <dbReference type="NCBI Taxonomy" id="2606630"/>
    <lineage>
        <taxon>Bacteria</taxon>
        <taxon>Bacillati</taxon>
        <taxon>Bacillota</taxon>
        <taxon>Erysipelotrichia</taxon>
        <taxon>Erysipelotrichales</taxon>
        <taxon>Erysipelotrichaceae</taxon>
        <taxon>Stecheria</taxon>
    </lineage>
</organism>
<sequence length="107" mass="11571">MKLILAIVSNDDASSVSAALTKENYSVTRLATTGGFLRAGNTTMIVGTEDDKVDHCIEIIGNESKRRTEIVPSTASYDIGRYASFPVEVQVGGATIFVLNVEDFRKL</sequence>
<dbReference type="EMBL" id="VUMN01000032">
    <property type="protein sequence ID" value="MSS59446.1"/>
    <property type="molecule type" value="Genomic_DNA"/>
</dbReference>
<keyword evidence="2" id="KW-1185">Reference proteome</keyword>
<dbReference type="InterPro" id="IPR011322">
    <property type="entry name" value="N-reg_PII-like_a/b"/>
</dbReference>
<reference evidence="1 2" key="1">
    <citation type="submission" date="2019-08" db="EMBL/GenBank/DDBJ databases">
        <title>In-depth cultivation of the pig gut microbiome towards novel bacterial diversity and tailored functional studies.</title>
        <authorList>
            <person name="Wylensek D."/>
            <person name="Hitch T.C.A."/>
            <person name="Clavel T."/>
        </authorList>
    </citation>
    <scope>NUCLEOTIDE SEQUENCE [LARGE SCALE GENOMIC DNA]</scope>
    <source>
        <strain evidence="1 2">Oil+RF-744-GAM-WT-6</strain>
    </source>
</reference>
<accession>A0A7X2NUC1</accession>
<dbReference type="PANTHER" id="PTHR38456">
    <property type="entry name" value="CYCLIC DI-AMP RECEPTOR A"/>
    <property type="match status" value="1"/>
</dbReference>
<dbReference type="SUPFAM" id="SSF54913">
    <property type="entry name" value="GlnB-like"/>
    <property type="match status" value="1"/>
</dbReference>
<dbReference type="InterPro" id="IPR015867">
    <property type="entry name" value="N-reg_PII/ATP_PRibTrfase_C"/>
</dbReference>
<dbReference type="Gene3D" id="3.30.70.120">
    <property type="match status" value="1"/>
</dbReference>
<evidence type="ECO:0000313" key="1">
    <source>
        <dbReference type="EMBL" id="MSS59446.1"/>
    </source>
</evidence>
<dbReference type="Proteomes" id="UP000461880">
    <property type="component" value="Unassembled WGS sequence"/>
</dbReference>
<comment type="caution">
    <text evidence="1">The sequence shown here is derived from an EMBL/GenBank/DDBJ whole genome shotgun (WGS) entry which is preliminary data.</text>
</comment>
<dbReference type="RefSeq" id="WP_105304754.1">
    <property type="nucleotide sequence ID" value="NZ_JAQXPC010000082.1"/>
</dbReference>
<dbReference type="InterPro" id="IPR010375">
    <property type="entry name" value="CdAMP_rec"/>
</dbReference>
<evidence type="ECO:0000313" key="2">
    <source>
        <dbReference type="Proteomes" id="UP000461880"/>
    </source>
</evidence>
<protein>
    <submittedName>
        <fullName evidence="1">Transcriptional regulator</fullName>
    </submittedName>
</protein>
<dbReference type="Pfam" id="PF06153">
    <property type="entry name" value="CdAMP_rec"/>
    <property type="match status" value="1"/>
</dbReference>
<gene>
    <name evidence="1" type="ORF">FYJ51_11145</name>
</gene>
<dbReference type="AlphaFoldDB" id="A0A7X2NUC1"/>
<dbReference type="PANTHER" id="PTHR38456:SF1">
    <property type="entry name" value="CYCLIC DI-AMP RECEPTOR A"/>
    <property type="match status" value="1"/>
</dbReference>
<proteinExistence type="predicted"/>